<dbReference type="Proteomes" id="UP000464754">
    <property type="component" value="Chromosome"/>
</dbReference>
<dbReference type="KEGG" id="aarg:Aargi30884_15910"/>
<name>A0A6N4TIL0_9FIRM</name>
<proteinExistence type="predicted"/>
<protein>
    <submittedName>
        <fullName evidence="1">Uncharacterized protein</fullName>
    </submittedName>
</protein>
<dbReference type="RefSeq" id="WP_118276522.1">
    <property type="nucleotide sequence ID" value="NZ_AP019695.1"/>
</dbReference>
<sequence>MIQKRDIQKEYVACGWGCKHFFGRYYFVQYYSPATKGIRSWIWVLRKDIGKNNMMYSDHRKEKWND</sequence>
<evidence type="ECO:0000313" key="2">
    <source>
        <dbReference type="Proteomes" id="UP000464754"/>
    </source>
</evidence>
<evidence type="ECO:0000313" key="1">
    <source>
        <dbReference type="EMBL" id="BBK22688.1"/>
    </source>
</evidence>
<dbReference type="AlphaFoldDB" id="A0A6N4TIL0"/>
<organism evidence="1 2">
    <name type="scientific">Amedibacterium intestinale</name>
    <dbReference type="NCBI Taxonomy" id="2583452"/>
    <lineage>
        <taxon>Bacteria</taxon>
        <taxon>Bacillati</taxon>
        <taxon>Bacillota</taxon>
        <taxon>Erysipelotrichia</taxon>
        <taxon>Erysipelotrichales</taxon>
        <taxon>Erysipelotrichaceae</taxon>
        <taxon>Amedibacterium</taxon>
    </lineage>
</organism>
<accession>A0A6N4TIL0</accession>
<keyword evidence="2" id="KW-1185">Reference proteome</keyword>
<gene>
    <name evidence="1" type="ORF">Aargi30884_15910</name>
</gene>
<reference evidence="2" key="1">
    <citation type="submission" date="2019-05" db="EMBL/GenBank/DDBJ databases">
        <title>Complete genome sequencing of Absiella argi strain JCM 30884.</title>
        <authorList>
            <person name="Sakamoto M."/>
            <person name="Murakami T."/>
            <person name="Mori H."/>
        </authorList>
    </citation>
    <scope>NUCLEOTIDE SEQUENCE [LARGE SCALE GENOMIC DNA]</scope>
    <source>
        <strain evidence="2">JCM 30884</strain>
    </source>
</reference>
<dbReference type="EMBL" id="AP019695">
    <property type="protein sequence ID" value="BBK22688.1"/>
    <property type="molecule type" value="Genomic_DNA"/>
</dbReference>